<gene>
    <name evidence="2" type="ORF">ECPE_LOCUS3702</name>
</gene>
<accession>A0A183A9R7</accession>
<evidence type="ECO:0000313" key="2">
    <source>
        <dbReference type="EMBL" id="VDP70275.1"/>
    </source>
</evidence>
<feature type="region of interest" description="Disordered" evidence="1">
    <location>
        <begin position="1"/>
        <end position="55"/>
    </location>
</feature>
<reference evidence="4" key="1">
    <citation type="submission" date="2016-06" db="UniProtKB">
        <authorList>
            <consortium name="WormBaseParasite"/>
        </authorList>
    </citation>
    <scope>IDENTIFICATION</scope>
</reference>
<dbReference type="EMBL" id="UZAN01040611">
    <property type="protein sequence ID" value="VDP70275.1"/>
    <property type="molecule type" value="Genomic_DNA"/>
</dbReference>
<keyword evidence="3" id="KW-1185">Reference proteome</keyword>
<protein>
    <submittedName>
        <fullName evidence="4">Chromosome 1 open reading frame 172</fullName>
    </submittedName>
</protein>
<evidence type="ECO:0000256" key="1">
    <source>
        <dbReference type="SAM" id="MobiDB-lite"/>
    </source>
</evidence>
<feature type="compositionally biased region" description="Polar residues" evidence="1">
    <location>
        <begin position="139"/>
        <end position="159"/>
    </location>
</feature>
<dbReference type="AlphaFoldDB" id="A0A183A9R7"/>
<organism evidence="4">
    <name type="scientific">Echinostoma caproni</name>
    <dbReference type="NCBI Taxonomy" id="27848"/>
    <lineage>
        <taxon>Eukaryota</taxon>
        <taxon>Metazoa</taxon>
        <taxon>Spiralia</taxon>
        <taxon>Lophotrochozoa</taxon>
        <taxon>Platyhelminthes</taxon>
        <taxon>Trematoda</taxon>
        <taxon>Digenea</taxon>
        <taxon>Plagiorchiida</taxon>
        <taxon>Echinostomata</taxon>
        <taxon>Echinostomatoidea</taxon>
        <taxon>Echinostomatidae</taxon>
        <taxon>Echinostoma</taxon>
    </lineage>
</organism>
<reference evidence="2 3" key="2">
    <citation type="submission" date="2018-11" db="EMBL/GenBank/DDBJ databases">
        <authorList>
            <consortium name="Pathogen Informatics"/>
        </authorList>
    </citation>
    <scope>NUCLEOTIDE SEQUENCE [LARGE SCALE GENOMIC DNA]</scope>
    <source>
        <strain evidence="2 3">Egypt</strain>
    </source>
</reference>
<dbReference type="Proteomes" id="UP000272942">
    <property type="component" value="Unassembled WGS sequence"/>
</dbReference>
<feature type="compositionally biased region" description="Basic and acidic residues" evidence="1">
    <location>
        <begin position="15"/>
        <end position="24"/>
    </location>
</feature>
<name>A0A183A9R7_9TREM</name>
<proteinExistence type="predicted"/>
<sequence length="269" mass="30724">MGLTISSRPPRRRDRSTPSRDGRAVEIGSGQDSTPSSRSKSAKDSRRAKLKRSNTDYSLFRLKQADWPHELTSSHTVSRFRGLDLVSSQEFPISRNSTKSAMDQYDFGDVNGRSESVGQLRSVPHTPLIPPRSVPTPILTPSSHKPVQTSTGIQHSSSSMRKHYVTELTMGHPTPYRSPVKRFSPSLEYCLQEDFNNTLYYDTREPYPFHLNGSPDLPHLRPYQVHHRLNSEQPRKPQNFLPMVDQILFRENGGFRNEESTSTYVKRSR</sequence>
<feature type="region of interest" description="Disordered" evidence="1">
    <location>
        <begin position="121"/>
        <end position="159"/>
    </location>
</feature>
<dbReference type="WBParaSite" id="ECPE_0000370501-mRNA-1">
    <property type="protein sequence ID" value="ECPE_0000370501-mRNA-1"/>
    <property type="gene ID" value="ECPE_0000370501"/>
</dbReference>
<evidence type="ECO:0000313" key="4">
    <source>
        <dbReference type="WBParaSite" id="ECPE_0000370501-mRNA-1"/>
    </source>
</evidence>
<evidence type="ECO:0000313" key="3">
    <source>
        <dbReference type="Proteomes" id="UP000272942"/>
    </source>
</evidence>